<proteinExistence type="predicted"/>
<feature type="modified residue" description="4-aspartylphosphate" evidence="5">
    <location>
        <position position="54"/>
    </location>
</feature>
<dbReference type="RefSeq" id="WP_109622233.1">
    <property type="nucleotide sequence ID" value="NZ_QGDO01000008.1"/>
</dbReference>
<evidence type="ECO:0000313" key="8">
    <source>
        <dbReference type="EMBL" id="PWJ38005.1"/>
    </source>
</evidence>
<dbReference type="CDD" id="cd06170">
    <property type="entry name" value="LuxR_C_like"/>
    <property type="match status" value="1"/>
</dbReference>
<keyword evidence="9" id="KW-1185">Reference proteome</keyword>
<dbReference type="GO" id="GO:0003677">
    <property type="term" value="F:DNA binding"/>
    <property type="evidence" value="ECO:0007669"/>
    <property type="project" value="UniProtKB-KW"/>
</dbReference>
<dbReference type="SMART" id="SM00448">
    <property type="entry name" value="REC"/>
    <property type="match status" value="1"/>
</dbReference>
<evidence type="ECO:0000256" key="3">
    <source>
        <dbReference type="ARBA" id="ARBA00023125"/>
    </source>
</evidence>
<dbReference type="CDD" id="cd17535">
    <property type="entry name" value="REC_NarL-like"/>
    <property type="match status" value="1"/>
</dbReference>
<evidence type="ECO:0000256" key="2">
    <source>
        <dbReference type="ARBA" id="ARBA00023015"/>
    </source>
</evidence>
<dbReference type="InterPro" id="IPR011006">
    <property type="entry name" value="CheY-like_superfamily"/>
</dbReference>
<gene>
    <name evidence="8" type="ORF">BC781_108140</name>
</gene>
<keyword evidence="1 5" id="KW-0597">Phosphoprotein</keyword>
<feature type="domain" description="Response regulatory" evidence="7">
    <location>
        <begin position="3"/>
        <end position="119"/>
    </location>
</feature>
<dbReference type="PROSITE" id="PS50043">
    <property type="entry name" value="HTH_LUXR_2"/>
    <property type="match status" value="1"/>
</dbReference>
<dbReference type="Proteomes" id="UP000245535">
    <property type="component" value="Unassembled WGS sequence"/>
</dbReference>
<dbReference type="GO" id="GO:0000160">
    <property type="term" value="P:phosphorelay signal transduction system"/>
    <property type="evidence" value="ECO:0007669"/>
    <property type="project" value="InterPro"/>
</dbReference>
<dbReference type="PROSITE" id="PS00622">
    <property type="entry name" value="HTH_LUXR_1"/>
    <property type="match status" value="1"/>
</dbReference>
<dbReference type="InterPro" id="IPR016032">
    <property type="entry name" value="Sig_transdc_resp-reg_C-effctor"/>
</dbReference>
<dbReference type="AlphaFoldDB" id="A0A315Z5B3"/>
<accession>A0A315Z5B3</accession>
<evidence type="ECO:0000259" key="7">
    <source>
        <dbReference type="PROSITE" id="PS50110"/>
    </source>
</evidence>
<name>A0A315Z5B3_SEDFL</name>
<dbReference type="Pfam" id="PF00072">
    <property type="entry name" value="Response_reg"/>
    <property type="match status" value="1"/>
</dbReference>
<organism evidence="8 9">
    <name type="scientific">Sediminitomix flava</name>
    <dbReference type="NCBI Taxonomy" id="379075"/>
    <lineage>
        <taxon>Bacteria</taxon>
        <taxon>Pseudomonadati</taxon>
        <taxon>Bacteroidota</taxon>
        <taxon>Cytophagia</taxon>
        <taxon>Cytophagales</taxon>
        <taxon>Flammeovirgaceae</taxon>
        <taxon>Sediminitomix</taxon>
    </lineage>
</organism>
<dbReference type="GO" id="GO:0006355">
    <property type="term" value="P:regulation of DNA-templated transcription"/>
    <property type="evidence" value="ECO:0007669"/>
    <property type="project" value="InterPro"/>
</dbReference>
<dbReference type="Gene3D" id="3.40.50.2300">
    <property type="match status" value="1"/>
</dbReference>
<dbReference type="PANTHER" id="PTHR43214:SF41">
    <property type="entry name" value="NITRATE_NITRITE RESPONSE REGULATOR PROTEIN NARP"/>
    <property type="match status" value="1"/>
</dbReference>
<reference evidence="8 9" key="1">
    <citation type="submission" date="2018-03" db="EMBL/GenBank/DDBJ databases">
        <title>Genomic Encyclopedia of Archaeal and Bacterial Type Strains, Phase II (KMG-II): from individual species to whole genera.</title>
        <authorList>
            <person name="Goeker M."/>
        </authorList>
    </citation>
    <scope>NUCLEOTIDE SEQUENCE [LARGE SCALE GENOMIC DNA]</scope>
    <source>
        <strain evidence="8 9">DSM 28229</strain>
    </source>
</reference>
<feature type="domain" description="HTH luxR-type" evidence="6">
    <location>
        <begin position="143"/>
        <end position="208"/>
    </location>
</feature>
<dbReference type="PROSITE" id="PS50110">
    <property type="entry name" value="RESPONSE_REGULATORY"/>
    <property type="match status" value="1"/>
</dbReference>
<dbReference type="InterPro" id="IPR000792">
    <property type="entry name" value="Tscrpt_reg_LuxR_C"/>
</dbReference>
<evidence type="ECO:0000256" key="1">
    <source>
        <dbReference type="ARBA" id="ARBA00022553"/>
    </source>
</evidence>
<comment type="caution">
    <text evidence="8">The sequence shown here is derived from an EMBL/GenBank/DDBJ whole genome shotgun (WGS) entry which is preliminary data.</text>
</comment>
<evidence type="ECO:0000256" key="5">
    <source>
        <dbReference type="PROSITE-ProRule" id="PRU00169"/>
    </source>
</evidence>
<evidence type="ECO:0000313" key="9">
    <source>
        <dbReference type="Proteomes" id="UP000245535"/>
    </source>
</evidence>
<dbReference type="Pfam" id="PF00196">
    <property type="entry name" value="GerE"/>
    <property type="match status" value="1"/>
</dbReference>
<dbReference type="SUPFAM" id="SSF52172">
    <property type="entry name" value="CheY-like"/>
    <property type="match status" value="1"/>
</dbReference>
<dbReference type="InterPro" id="IPR058245">
    <property type="entry name" value="NreC/VraR/RcsB-like_REC"/>
</dbReference>
<evidence type="ECO:0000256" key="4">
    <source>
        <dbReference type="ARBA" id="ARBA00023163"/>
    </source>
</evidence>
<dbReference type="InterPro" id="IPR001789">
    <property type="entry name" value="Sig_transdc_resp-reg_receiver"/>
</dbReference>
<dbReference type="InterPro" id="IPR039420">
    <property type="entry name" value="WalR-like"/>
</dbReference>
<dbReference type="SUPFAM" id="SSF46894">
    <property type="entry name" value="C-terminal effector domain of the bipartite response regulators"/>
    <property type="match status" value="1"/>
</dbReference>
<dbReference type="EMBL" id="QGDO01000008">
    <property type="protein sequence ID" value="PWJ38005.1"/>
    <property type="molecule type" value="Genomic_DNA"/>
</dbReference>
<dbReference type="SMART" id="SM00421">
    <property type="entry name" value="HTH_LUXR"/>
    <property type="match status" value="1"/>
</dbReference>
<dbReference type="PRINTS" id="PR00038">
    <property type="entry name" value="HTHLUXR"/>
</dbReference>
<protein>
    <submittedName>
        <fullName evidence="8">LuxR family two component transcriptional regulator</fullName>
    </submittedName>
</protein>
<dbReference type="PANTHER" id="PTHR43214">
    <property type="entry name" value="TWO-COMPONENT RESPONSE REGULATOR"/>
    <property type="match status" value="1"/>
</dbReference>
<keyword evidence="2" id="KW-0805">Transcription regulation</keyword>
<sequence>MIRVLLVEDHQLFAEGLKSMFKVQDGIEITQHTVNGYQVPSLLVEHPIDIILLDIDMPIINGVEVLKLLNEKGIDTPVLMLTMHQSINHIRKALEKGANGYIMKDASKPELVEAIEKTSQKQSYFHPQISEQVFDYFRNKNKSTESLNGLSEREIEIIECLTEGLNSRMIAEKLFISEHTVRTHRRNIMHKLNVKSATALVRYAIENELVNGN</sequence>
<evidence type="ECO:0000259" key="6">
    <source>
        <dbReference type="PROSITE" id="PS50043"/>
    </source>
</evidence>
<keyword evidence="3" id="KW-0238">DNA-binding</keyword>
<dbReference type="OrthoDB" id="9797341at2"/>
<keyword evidence="4" id="KW-0804">Transcription</keyword>